<evidence type="ECO:0000313" key="2">
    <source>
        <dbReference type="Ensembl" id="ENSSSUP00005016951.1"/>
    </source>
</evidence>
<feature type="region of interest" description="Disordered" evidence="1">
    <location>
        <begin position="43"/>
        <end position="65"/>
    </location>
</feature>
<reference evidence="2 3" key="1">
    <citation type="submission" date="2019-05" db="EMBL/GenBank/DDBJ databases">
        <title>A Chromosome-scale Meerkat (S. suricatta) Genome Assembly.</title>
        <authorList>
            <person name="Dudchenko O."/>
            <person name="Lieberman Aiden E."/>
            <person name="Tung J."/>
            <person name="Barreiro L.B."/>
            <person name="Clutton-Brock T.H."/>
        </authorList>
    </citation>
    <scope>NUCLEOTIDE SEQUENCE [LARGE SCALE GENOMIC DNA]</scope>
</reference>
<sequence length="156" mass="16877">MQRLQPLQALEGVGFQRAEVPVVAQVQLLQGLQVAEGARVDGGEVVGEEPQGPYGGGEQGGKDGLHLEWTSVGQPESVPMEIIFDNRFFGGIAEFKVLFFKTLLQQDVKKRRGWGNSSDSRYEDGRGLPGDPPRRMGPISHLRGLSPPPMAEGGGR</sequence>
<keyword evidence="3" id="KW-1185">Reference proteome</keyword>
<evidence type="ECO:0000256" key="1">
    <source>
        <dbReference type="SAM" id="MobiDB-lite"/>
    </source>
</evidence>
<evidence type="ECO:0000313" key="3">
    <source>
        <dbReference type="Proteomes" id="UP000472268"/>
    </source>
</evidence>
<protein>
    <submittedName>
        <fullName evidence="2">Uncharacterized protein</fullName>
    </submittedName>
</protein>
<organism evidence="2 3">
    <name type="scientific">Suricata suricatta</name>
    <name type="common">Meerkat</name>
    <dbReference type="NCBI Taxonomy" id="37032"/>
    <lineage>
        <taxon>Eukaryota</taxon>
        <taxon>Metazoa</taxon>
        <taxon>Chordata</taxon>
        <taxon>Craniata</taxon>
        <taxon>Vertebrata</taxon>
        <taxon>Euteleostomi</taxon>
        <taxon>Mammalia</taxon>
        <taxon>Eutheria</taxon>
        <taxon>Laurasiatheria</taxon>
        <taxon>Carnivora</taxon>
        <taxon>Feliformia</taxon>
        <taxon>Herpestidae</taxon>
        <taxon>Suricata</taxon>
    </lineage>
</organism>
<dbReference type="AlphaFoldDB" id="A0A673U6L4"/>
<accession>A0A673U6L4</accession>
<proteinExistence type="predicted"/>
<name>A0A673U6L4_SURSU</name>
<dbReference type="Ensembl" id="ENSSSUT00005019327.1">
    <property type="protein sequence ID" value="ENSSSUP00005016951.1"/>
    <property type="gene ID" value="ENSSSUG00005010969.1"/>
</dbReference>
<feature type="region of interest" description="Disordered" evidence="1">
    <location>
        <begin position="109"/>
        <end position="156"/>
    </location>
</feature>
<reference evidence="2" key="3">
    <citation type="submission" date="2025-09" db="UniProtKB">
        <authorList>
            <consortium name="Ensembl"/>
        </authorList>
    </citation>
    <scope>IDENTIFICATION</scope>
</reference>
<dbReference type="Proteomes" id="UP000472268">
    <property type="component" value="Chromosome 11"/>
</dbReference>
<dbReference type="Pfam" id="PF10961">
    <property type="entry name" value="SelK_SelG"/>
    <property type="match status" value="1"/>
</dbReference>
<reference evidence="2" key="2">
    <citation type="submission" date="2025-08" db="UniProtKB">
        <authorList>
            <consortium name="Ensembl"/>
        </authorList>
    </citation>
    <scope>IDENTIFICATION</scope>
</reference>
<dbReference type="InterPro" id="IPR024491">
    <property type="entry name" value="Se_SelK/SelG"/>
</dbReference>